<gene>
    <name evidence="2" type="ORF">GSH16_05365</name>
</gene>
<feature type="transmembrane region" description="Helical" evidence="1">
    <location>
        <begin position="241"/>
        <end position="258"/>
    </location>
</feature>
<keyword evidence="1" id="KW-0812">Transmembrane</keyword>
<comment type="caution">
    <text evidence="2">The sequence shown here is derived from an EMBL/GenBank/DDBJ whole genome shotgun (WGS) entry which is preliminary data.</text>
</comment>
<dbReference type="EMBL" id="WUWG01000001">
    <property type="protein sequence ID" value="MXU64864.1"/>
    <property type="molecule type" value="Genomic_DNA"/>
</dbReference>
<accession>A0A6B0TUM9</accession>
<reference evidence="2 3" key="1">
    <citation type="submission" date="2019-12" db="EMBL/GenBank/DDBJ databases">
        <title>Strain KN286 was isolated from seawater, which was collected from Caroline Seamount in the tropical western Pacific.</title>
        <authorList>
            <person name="Wang Q."/>
        </authorList>
    </citation>
    <scope>NUCLEOTIDE SEQUENCE [LARGE SCALE GENOMIC DNA]</scope>
    <source>
        <strain evidence="2 3">KN286</strain>
    </source>
</reference>
<keyword evidence="1" id="KW-1133">Transmembrane helix</keyword>
<proteinExistence type="predicted"/>
<organism evidence="2 3">
    <name type="scientific">Oceanomicrobium pacificus</name>
    <dbReference type="NCBI Taxonomy" id="2692916"/>
    <lineage>
        <taxon>Bacteria</taxon>
        <taxon>Pseudomonadati</taxon>
        <taxon>Pseudomonadota</taxon>
        <taxon>Alphaproteobacteria</taxon>
        <taxon>Rhodobacterales</taxon>
        <taxon>Paracoccaceae</taxon>
        <taxon>Oceanomicrobium</taxon>
    </lineage>
</organism>
<name>A0A6B0TUM9_9RHOB</name>
<sequence>MPFYLALDSGARVPATPAQREFVACCRKVKAPQTAHEKAYIRYVEYLESADDADFVEEPASGRRGARDSLNASLNYGRSILRRMPNRASASATMEELKFLLLASGKWVPTVLADRELAQRLASWSAESFNTLSNTYTRAMDAGFGVMREGGVPPSWHRLFDGNHTLPGSMEAVRNAVPDDSVWEEANNWLAAFASDASSALGMPVVTLSAENYAFLSSSLERLGLSRTWTLDMTHYNAEEMLSAAIPGIAVLFCWNKAEQERFAEMVGALAISGAVAANPLLLMLVLVSAAQAYQKSRDAGALTDSMRGVAKGGVLSGIVIATSATVSGPILVGTIAGIVLALMARCAGRKLTENGFFSYVGVLAVDIFRKRRPNEAPI</sequence>
<feature type="transmembrane region" description="Helical" evidence="1">
    <location>
        <begin position="270"/>
        <end position="294"/>
    </location>
</feature>
<feature type="transmembrane region" description="Helical" evidence="1">
    <location>
        <begin position="314"/>
        <end position="343"/>
    </location>
</feature>
<evidence type="ECO:0000313" key="3">
    <source>
        <dbReference type="Proteomes" id="UP000436016"/>
    </source>
</evidence>
<protein>
    <submittedName>
        <fullName evidence="2">Uncharacterized protein</fullName>
    </submittedName>
</protein>
<keyword evidence="3" id="KW-1185">Reference proteome</keyword>
<dbReference type="AlphaFoldDB" id="A0A6B0TUM9"/>
<keyword evidence="1" id="KW-0472">Membrane</keyword>
<evidence type="ECO:0000256" key="1">
    <source>
        <dbReference type="SAM" id="Phobius"/>
    </source>
</evidence>
<dbReference type="Proteomes" id="UP000436016">
    <property type="component" value="Unassembled WGS sequence"/>
</dbReference>
<evidence type="ECO:0000313" key="2">
    <source>
        <dbReference type="EMBL" id="MXU64864.1"/>
    </source>
</evidence>